<comment type="caution">
    <text evidence="1">The sequence shown here is derived from an EMBL/GenBank/DDBJ whole genome shotgun (WGS) entry which is preliminary data.</text>
</comment>
<dbReference type="AlphaFoldDB" id="A0A8T0N3S2"/>
<accession>A0A8T0N3S2</accession>
<sequence>MSLMSWWSSSYSGACVSAMGGCCASDAHRVGSWPWSCRRLATPIPLLRSDGRGLSGACVSAMGGCCASDAHRVGSWPWSCRRLATPIPLLRSDGRGLGVVDDGEFYLSTKVGQLVSFGNCSVLIIWGWSLSW</sequence>
<proteinExistence type="predicted"/>
<protein>
    <submittedName>
        <fullName evidence="1">Uncharacterized protein</fullName>
    </submittedName>
</protein>
<evidence type="ECO:0000313" key="1">
    <source>
        <dbReference type="EMBL" id="KAG2543498.1"/>
    </source>
</evidence>
<organism evidence="1 2">
    <name type="scientific">Panicum virgatum</name>
    <name type="common">Blackwell switchgrass</name>
    <dbReference type="NCBI Taxonomy" id="38727"/>
    <lineage>
        <taxon>Eukaryota</taxon>
        <taxon>Viridiplantae</taxon>
        <taxon>Streptophyta</taxon>
        <taxon>Embryophyta</taxon>
        <taxon>Tracheophyta</taxon>
        <taxon>Spermatophyta</taxon>
        <taxon>Magnoliopsida</taxon>
        <taxon>Liliopsida</taxon>
        <taxon>Poales</taxon>
        <taxon>Poaceae</taxon>
        <taxon>PACMAD clade</taxon>
        <taxon>Panicoideae</taxon>
        <taxon>Panicodae</taxon>
        <taxon>Paniceae</taxon>
        <taxon>Panicinae</taxon>
        <taxon>Panicum</taxon>
        <taxon>Panicum sect. Hiantes</taxon>
    </lineage>
</organism>
<dbReference type="EMBL" id="CM029054">
    <property type="protein sequence ID" value="KAG2543498.1"/>
    <property type="molecule type" value="Genomic_DNA"/>
</dbReference>
<reference evidence="1 2" key="1">
    <citation type="submission" date="2020-05" db="EMBL/GenBank/DDBJ databases">
        <title>WGS assembly of Panicum virgatum.</title>
        <authorList>
            <person name="Lovell J.T."/>
            <person name="Jenkins J."/>
            <person name="Shu S."/>
            <person name="Juenger T.E."/>
            <person name="Schmutz J."/>
        </authorList>
    </citation>
    <scope>NUCLEOTIDE SEQUENCE [LARGE SCALE GENOMIC DNA]</scope>
    <source>
        <strain evidence="2">cv. AP13</strain>
    </source>
</reference>
<gene>
    <name evidence="1" type="ORF">PVAP13_9NG748900</name>
</gene>
<evidence type="ECO:0000313" key="2">
    <source>
        <dbReference type="Proteomes" id="UP000823388"/>
    </source>
</evidence>
<name>A0A8T0N3S2_PANVG</name>
<keyword evidence="2" id="KW-1185">Reference proteome</keyword>
<dbReference type="Proteomes" id="UP000823388">
    <property type="component" value="Chromosome 9N"/>
</dbReference>